<dbReference type="PANTHER" id="PTHR31111">
    <property type="entry name" value="BNAA05G37150D PROTEIN-RELATED"/>
    <property type="match status" value="1"/>
</dbReference>
<accession>A0ABM0WAJ8</accession>
<dbReference type="InterPro" id="IPR017451">
    <property type="entry name" value="F-box-assoc_interact_dom"/>
</dbReference>
<organism evidence="2 3">
    <name type="scientific">Camelina sativa</name>
    <name type="common">False flax</name>
    <name type="synonym">Myagrum sativum</name>
    <dbReference type="NCBI Taxonomy" id="90675"/>
    <lineage>
        <taxon>Eukaryota</taxon>
        <taxon>Viridiplantae</taxon>
        <taxon>Streptophyta</taxon>
        <taxon>Embryophyta</taxon>
        <taxon>Tracheophyta</taxon>
        <taxon>Spermatophyta</taxon>
        <taxon>Magnoliopsida</taxon>
        <taxon>eudicotyledons</taxon>
        <taxon>Gunneridae</taxon>
        <taxon>Pentapetalae</taxon>
        <taxon>rosids</taxon>
        <taxon>malvids</taxon>
        <taxon>Brassicales</taxon>
        <taxon>Brassicaceae</taxon>
        <taxon>Camelineae</taxon>
        <taxon>Camelina</taxon>
    </lineage>
</organism>
<dbReference type="NCBIfam" id="TIGR01640">
    <property type="entry name" value="F_box_assoc_1"/>
    <property type="match status" value="1"/>
</dbReference>
<evidence type="ECO:0000313" key="3">
    <source>
        <dbReference type="RefSeq" id="XP_010468115.1"/>
    </source>
</evidence>
<proteinExistence type="predicted"/>
<evidence type="ECO:0000313" key="2">
    <source>
        <dbReference type="Proteomes" id="UP000694864"/>
    </source>
</evidence>
<sequence>MIKCCVTHRPDRNWGICINGVLYYTAVVIEESSLEVTVVVCFDFGSEKFSVLKVVETFKRTLPNTTTPVNYNGKLGLLMTEESNWVINGISRYFELWVLEDAGKHEWSKRTCVLPPSWKTLIGNRILYFVGMIGTDEIVLSYHPTMPHYVFYYNIDRDTVRVARIRGSMEGVKGNGCRIFLNHVENVELIQNILVR</sequence>
<evidence type="ECO:0000259" key="1">
    <source>
        <dbReference type="Pfam" id="PF08268"/>
    </source>
</evidence>
<name>A0ABM0WAJ8_CAMSA</name>
<dbReference type="Proteomes" id="UP000694864">
    <property type="component" value="Chromosome 15"/>
</dbReference>
<reference evidence="2" key="1">
    <citation type="journal article" date="2014" name="Nat. Commun.">
        <title>The emerging biofuel crop Camelina sativa retains a highly undifferentiated hexaploid genome structure.</title>
        <authorList>
            <person name="Kagale S."/>
            <person name="Koh C."/>
            <person name="Nixon J."/>
            <person name="Bollina V."/>
            <person name="Clarke W.E."/>
            <person name="Tuteja R."/>
            <person name="Spillane C."/>
            <person name="Robinson S.J."/>
            <person name="Links M.G."/>
            <person name="Clarke C."/>
            <person name="Higgins E.E."/>
            <person name="Huebert T."/>
            <person name="Sharpe A.G."/>
            <person name="Parkin I.A."/>
        </authorList>
    </citation>
    <scope>NUCLEOTIDE SEQUENCE [LARGE SCALE GENOMIC DNA]</scope>
    <source>
        <strain evidence="2">cv. DH55</strain>
    </source>
</reference>
<gene>
    <name evidence="3" type="primary">LOC104748128</name>
</gene>
<feature type="domain" description="F-box associated beta-propeller type 3" evidence="1">
    <location>
        <begin position="1"/>
        <end position="184"/>
    </location>
</feature>
<keyword evidence="2" id="KW-1185">Reference proteome</keyword>
<reference evidence="3" key="2">
    <citation type="submission" date="2025-08" db="UniProtKB">
        <authorList>
            <consortium name="RefSeq"/>
        </authorList>
    </citation>
    <scope>IDENTIFICATION</scope>
    <source>
        <tissue evidence="3">Leaf</tissue>
    </source>
</reference>
<dbReference type="PANTHER" id="PTHR31111:SF113">
    <property type="entry name" value="F-BOX ASSOCIATED UBIQUITINATION EFFECTOR FAMILY PROTEIN"/>
    <property type="match status" value="1"/>
</dbReference>
<dbReference type="InterPro" id="IPR013187">
    <property type="entry name" value="F-box-assoc_dom_typ3"/>
</dbReference>
<dbReference type="GeneID" id="104748128"/>
<dbReference type="RefSeq" id="XP_010468115.1">
    <property type="nucleotide sequence ID" value="XM_010469813.1"/>
</dbReference>
<protein>
    <submittedName>
        <fullName evidence="3">F-box protein At3g23960</fullName>
    </submittedName>
</protein>
<dbReference type="Pfam" id="PF08268">
    <property type="entry name" value="FBA_3"/>
    <property type="match status" value="1"/>
</dbReference>